<dbReference type="Proteomes" id="UP000324222">
    <property type="component" value="Unassembled WGS sequence"/>
</dbReference>
<evidence type="ECO:0000256" key="1">
    <source>
        <dbReference type="SAM" id="MobiDB-lite"/>
    </source>
</evidence>
<keyword evidence="3" id="KW-1185">Reference proteome</keyword>
<evidence type="ECO:0000313" key="3">
    <source>
        <dbReference type="Proteomes" id="UP000324222"/>
    </source>
</evidence>
<gene>
    <name evidence="2" type="ORF">E2C01_017622</name>
</gene>
<protein>
    <submittedName>
        <fullName evidence="2">Uncharacterized protein</fullName>
    </submittedName>
</protein>
<accession>A0A5B7DSY9</accession>
<organism evidence="2 3">
    <name type="scientific">Portunus trituberculatus</name>
    <name type="common">Swimming crab</name>
    <name type="synonym">Neptunus trituberculatus</name>
    <dbReference type="NCBI Taxonomy" id="210409"/>
    <lineage>
        <taxon>Eukaryota</taxon>
        <taxon>Metazoa</taxon>
        <taxon>Ecdysozoa</taxon>
        <taxon>Arthropoda</taxon>
        <taxon>Crustacea</taxon>
        <taxon>Multicrustacea</taxon>
        <taxon>Malacostraca</taxon>
        <taxon>Eumalacostraca</taxon>
        <taxon>Eucarida</taxon>
        <taxon>Decapoda</taxon>
        <taxon>Pleocyemata</taxon>
        <taxon>Brachyura</taxon>
        <taxon>Eubrachyura</taxon>
        <taxon>Portunoidea</taxon>
        <taxon>Portunidae</taxon>
        <taxon>Portuninae</taxon>
        <taxon>Portunus</taxon>
    </lineage>
</organism>
<proteinExistence type="predicted"/>
<feature type="region of interest" description="Disordered" evidence="1">
    <location>
        <begin position="1"/>
        <end position="30"/>
    </location>
</feature>
<reference evidence="2 3" key="1">
    <citation type="submission" date="2019-05" db="EMBL/GenBank/DDBJ databases">
        <title>Another draft genome of Portunus trituberculatus and its Hox gene families provides insights of decapod evolution.</title>
        <authorList>
            <person name="Jeong J.-H."/>
            <person name="Song I."/>
            <person name="Kim S."/>
            <person name="Choi T."/>
            <person name="Kim D."/>
            <person name="Ryu S."/>
            <person name="Kim W."/>
        </authorList>
    </citation>
    <scope>NUCLEOTIDE SEQUENCE [LARGE SCALE GENOMIC DNA]</scope>
    <source>
        <tissue evidence="2">Muscle</tissue>
    </source>
</reference>
<sequence>MREARSTPTRHWGLQGLEGRPPAIHQSRPSPQLSRFSFFPSTLITIHKKNASYKVLHLLLRRCGRPAITTQQFKDEEKIKETRSSFLVHEYRIFQSETFMLRYQVTRGQLVPSIHRQKRPCLALSSMWPAIWEAAADNSDSFSLTFFLSRLWAGLPSSQSRPPARGAGGCWRMLSSRF</sequence>
<comment type="caution">
    <text evidence="2">The sequence shown here is derived from an EMBL/GenBank/DDBJ whole genome shotgun (WGS) entry which is preliminary data.</text>
</comment>
<name>A0A5B7DSY9_PORTR</name>
<dbReference type="EMBL" id="VSRR010001341">
    <property type="protein sequence ID" value="MPC24540.1"/>
    <property type="molecule type" value="Genomic_DNA"/>
</dbReference>
<evidence type="ECO:0000313" key="2">
    <source>
        <dbReference type="EMBL" id="MPC24540.1"/>
    </source>
</evidence>
<dbReference type="AlphaFoldDB" id="A0A5B7DSY9"/>